<keyword evidence="1" id="KW-0812">Transmembrane</keyword>
<comment type="caution">
    <text evidence="2">The sequence shown here is derived from an EMBL/GenBank/DDBJ whole genome shotgun (WGS) entry which is preliminary data.</text>
</comment>
<evidence type="ECO:0000256" key="1">
    <source>
        <dbReference type="SAM" id="Phobius"/>
    </source>
</evidence>
<keyword evidence="3" id="KW-1185">Reference proteome</keyword>
<keyword evidence="1" id="KW-1133">Transmembrane helix</keyword>
<sequence>MRVSNRIGCGEWLLGHMISRTLPMTTAASELAAPAVRVRVPVRVSGGREGAVVLKDRVLRVWVDWTVTVTSRVRGRERDAGAGFVEYAGLMILIAGIFTLIDQLGLDGLISGAIGDAVDDVIGG</sequence>
<accession>A0ABP6MRT4</accession>
<protein>
    <submittedName>
        <fullName evidence="2">Uncharacterized protein</fullName>
    </submittedName>
</protein>
<feature type="transmembrane region" description="Helical" evidence="1">
    <location>
        <begin position="80"/>
        <end position="101"/>
    </location>
</feature>
<dbReference type="Proteomes" id="UP001501637">
    <property type="component" value="Unassembled WGS sequence"/>
</dbReference>
<reference evidence="3" key="1">
    <citation type="journal article" date="2019" name="Int. J. Syst. Evol. Microbiol.">
        <title>The Global Catalogue of Microorganisms (GCM) 10K type strain sequencing project: providing services to taxonomists for standard genome sequencing and annotation.</title>
        <authorList>
            <consortium name="The Broad Institute Genomics Platform"/>
            <consortium name="The Broad Institute Genome Sequencing Center for Infectious Disease"/>
            <person name="Wu L."/>
            <person name="Ma J."/>
        </authorList>
    </citation>
    <scope>NUCLEOTIDE SEQUENCE [LARGE SCALE GENOMIC DNA]</scope>
    <source>
        <strain evidence="3">JCM 9092</strain>
    </source>
</reference>
<proteinExistence type="predicted"/>
<organism evidence="2 3">
    <name type="scientific">Streptomyces rectiviolaceus</name>
    <dbReference type="NCBI Taxonomy" id="332591"/>
    <lineage>
        <taxon>Bacteria</taxon>
        <taxon>Bacillati</taxon>
        <taxon>Actinomycetota</taxon>
        <taxon>Actinomycetes</taxon>
        <taxon>Kitasatosporales</taxon>
        <taxon>Streptomycetaceae</taxon>
        <taxon>Streptomyces</taxon>
    </lineage>
</organism>
<evidence type="ECO:0000313" key="3">
    <source>
        <dbReference type="Proteomes" id="UP001501637"/>
    </source>
</evidence>
<keyword evidence="1" id="KW-0472">Membrane</keyword>
<gene>
    <name evidence="2" type="ORF">GCM10010449_46240</name>
</gene>
<name>A0ABP6MRT4_9ACTN</name>
<evidence type="ECO:0000313" key="2">
    <source>
        <dbReference type="EMBL" id="GAA3118925.1"/>
    </source>
</evidence>
<dbReference type="EMBL" id="BAAAUG010000084">
    <property type="protein sequence ID" value="GAA3118925.1"/>
    <property type="molecule type" value="Genomic_DNA"/>
</dbReference>